<dbReference type="InterPro" id="IPR011990">
    <property type="entry name" value="TPR-like_helical_dom_sf"/>
</dbReference>
<feature type="repeat" description="PPR" evidence="2">
    <location>
        <begin position="201"/>
        <end position="235"/>
    </location>
</feature>
<dbReference type="Proteomes" id="UP001527925">
    <property type="component" value="Unassembled WGS sequence"/>
</dbReference>
<dbReference type="Gene3D" id="1.25.40.10">
    <property type="entry name" value="Tetratricopeptide repeat domain"/>
    <property type="match status" value="4"/>
</dbReference>
<keyword evidence="1" id="KW-0677">Repeat</keyword>
<comment type="caution">
    <text evidence="4">The sequence shown here is derived from an EMBL/GenBank/DDBJ whole genome shotgun (WGS) entry which is preliminary data.</text>
</comment>
<dbReference type="PANTHER" id="PTHR47936:SF1">
    <property type="entry name" value="PENTATRICOPEPTIDE REPEAT-CONTAINING PROTEIN GUN1, CHLOROPLASTIC"/>
    <property type="match status" value="1"/>
</dbReference>
<name>A0ABR4MVM7_9FUNG</name>
<evidence type="ECO:0000256" key="3">
    <source>
        <dbReference type="SAM" id="MobiDB-lite"/>
    </source>
</evidence>
<gene>
    <name evidence="4" type="ORF">HK105_209219</name>
</gene>
<sequence>MPLASATRAGARAASSALASAPASARLRPQTLLALGCAVHTAVQRPLVDSAGLLAASKNAARPPVSQPVTSRTAAAGISSSASRPRKPLSKVKLQKPFVDHGVESIDSDGTSFGARADRTPVIKRVYNGDYEGFVQALESQDRAAAWLKFRDTALSTTTRHLITQINVQDLVALLSRHEPPKVAPIQEAIEIMKQLNLAPTYEIFHTLIRSYGKTLDIARAKQVLADMAEHGLAPNIQTYNQFLRIVAQNLSLEDLSVFVDLVVKEGFSPNSETLCIVINKCLAVSRTDLARQYLEHFDRLGVQHDISVINELLRMHVMDNDLDTAVKIFEENKTKFGVVQKILCQTMLHSFVSAKRIAEADELAMWLLQMSTPLPNGGFFQYLRVKAASGEYDSVIKFVESLEAQSPKIDMINYHGIVAGLCDASEIDRALAVIQAIKLRNYRPPIMLFTPVMRFYATNKQYSQAYALFDELLFEGYTIGTPMYKVMLSIAVDDMNLAMLKSLWAMAVARRETPPDAEMYALAIQGHTLGHDIFNAVELANRMRQAGMPVPAEICHSLIIACVRAHKLSLAAQALGWLRESQEGSSLDISENLRKFAPQLQDLIIQLVDSKIAPGGAFDYASGESHVAPTDDVRMDAEDKSDVADVAQLNVPSRSLIETIGGQASEQQRHKMAVGIYRELIGAGIELSEQVLRMIMFVHHKQGSLVEVVKVWTRLQSQYPSPEPESVALLLKTASEHGQLRTAQAIHNLVSKDRLALNYDGFAALLVLLARHNMAEDVIHTMVDMVREGHALSPTLYRQVRSAFEKATPKDRGAKEKFMAFVEEQYPEIIQEDSVLEAAAREIQKSLIPE</sequence>
<evidence type="ECO:0000313" key="5">
    <source>
        <dbReference type="Proteomes" id="UP001527925"/>
    </source>
</evidence>
<dbReference type="EMBL" id="JADGIZ020000122">
    <property type="protein sequence ID" value="KAL2911330.1"/>
    <property type="molecule type" value="Genomic_DNA"/>
</dbReference>
<dbReference type="PANTHER" id="PTHR47936">
    <property type="entry name" value="PPR_LONG DOMAIN-CONTAINING PROTEIN"/>
    <property type="match status" value="1"/>
</dbReference>
<dbReference type="InterPro" id="IPR002885">
    <property type="entry name" value="PPR_rpt"/>
</dbReference>
<feature type="region of interest" description="Disordered" evidence="3">
    <location>
        <begin position="59"/>
        <end position="94"/>
    </location>
</feature>
<organism evidence="4 5">
    <name type="scientific">Polyrhizophydium stewartii</name>
    <dbReference type="NCBI Taxonomy" id="2732419"/>
    <lineage>
        <taxon>Eukaryota</taxon>
        <taxon>Fungi</taxon>
        <taxon>Fungi incertae sedis</taxon>
        <taxon>Chytridiomycota</taxon>
        <taxon>Chytridiomycota incertae sedis</taxon>
        <taxon>Chytridiomycetes</taxon>
        <taxon>Rhizophydiales</taxon>
        <taxon>Rhizophydiales incertae sedis</taxon>
        <taxon>Polyrhizophydium</taxon>
    </lineage>
</organism>
<feature type="compositionally biased region" description="Basic residues" evidence="3">
    <location>
        <begin position="84"/>
        <end position="94"/>
    </location>
</feature>
<reference evidence="4 5" key="1">
    <citation type="submission" date="2023-09" db="EMBL/GenBank/DDBJ databases">
        <title>Pangenome analysis of Batrachochytrium dendrobatidis and related Chytrids.</title>
        <authorList>
            <person name="Yacoub M.N."/>
            <person name="Stajich J.E."/>
            <person name="James T.Y."/>
        </authorList>
    </citation>
    <scope>NUCLEOTIDE SEQUENCE [LARGE SCALE GENOMIC DNA]</scope>
    <source>
        <strain evidence="4 5">JEL0888</strain>
    </source>
</reference>
<evidence type="ECO:0000256" key="2">
    <source>
        <dbReference type="PROSITE-ProRule" id="PRU00708"/>
    </source>
</evidence>
<protein>
    <recommendedName>
        <fullName evidence="6">Pentatricopeptide repeat protein</fullName>
    </recommendedName>
</protein>
<dbReference type="Pfam" id="PF13812">
    <property type="entry name" value="PPR_3"/>
    <property type="match status" value="1"/>
</dbReference>
<accession>A0ABR4MVM7</accession>
<evidence type="ECO:0000256" key="1">
    <source>
        <dbReference type="ARBA" id="ARBA00022737"/>
    </source>
</evidence>
<evidence type="ECO:0000313" key="4">
    <source>
        <dbReference type="EMBL" id="KAL2911330.1"/>
    </source>
</evidence>
<dbReference type="NCBIfam" id="TIGR00756">
    <property type="entry name" value="PPR"/>
    <property type="match status" value="1"/>
</dbReference>
<feature type="compositionally biased region" description="Polar residues" evidence="3">
    <location>
        <begin position="67"/>
        <end position="83"/>
    </location>
</feature>
<keyword evidence="5" id="KW-1185">Reference proteome</keyword>
<dbReference type="PROSITE" id="PS51375">
    <property type="entry name" value="PPR"/>
    <property type="match status" value="1"/>
</dbReference>
<proteinExistence type="predicted"/>
<evidence type="ECO:0008006" key="6">
    <source>
        <dbReference type="Google" id="ProtNLM"/>
    </source>
</evidence>